<gene>
    <name evidence="2" type="ORF">GMOD_00003967</name>
</gene>
<dbReference type="EMBL" id="KE747814">
    <property type="protein sequence ID" value="RMZ67902.1"/>
    <property type="molecule type" value="Genomic_DNA"/>
</dbReference>
<protein>
    <submittedName>
        <fullName evidence="2">Uncharacterized protein</fullName>
    </submittedName>
</protein>
<organism evidence="2 3">
    <name type="scientific">Pyrenophora seminiperda CCB06</name>
    <dbReference type="NCBI Taxonomy" id="1302712"/>
    <lineage>
        <taxon>Eukaryota</taxon>
        <taxon>Fungi</taxon>
        <taxon>Dikarya</taxon>
        <taxon>Ascomycota</taxon>
        <taxon>Pezizomycotina</taxon>
        <taxon>Dothideomycetes</taxon>
        <taxon>Pleosporomycetidae</taxon>
        <taxon>Pleosporales</taxon>
        <taxon>Pleosporineae</taxon>
        <taxon>Pleosporaceae</taxon>
        <taxon>Pyrenophora</taxon>
    </lineage>
</organism>
<dbReference type="AlphaFoldDB" id="A0A3M7M0D3"/>
<keyword evidence="3" id="KW-1185">Reference proteome</keyword>
<reference evidence="2 3" key="1">
    <citation type="journal article" date="2014" name="PLoS ONE">
        <title>De novo Genome Assembly of the Fungal Plant Pathogen Pyrenophora semeniperda.</title>
        <authorList>
            <person name="Soliai M.M."/>
            <person name="Meyer S.E."/>
            <person name="Udall J.A."/>
            <person name="Elzinga D.E."/>
            <person name="Hermansen R.A."/>
            <person name="Bodily P.M."/>
            <person name="Hart A.A."/>
            <person name="Coleman C.E."/>
        </authorList>
    </citation>
    <scope>NUCLEOTIDE SEQUENCE [LARGE SCALE GENOMIC DNA]</scope>
    <source>
        <strain evidence="2 3">CCB06</strain>
        <tissue evidence="2">Mycelium</tissue>
    </source>
</reference>
<evidence type="ECO:0000256" key="1">
    <source>
        <dbReference type="SAM" id="MobiDB-lite"/>
    </source>
</evidence>
<sequence length="315" mass="34956">MHMILVEDVNTRLGCGGRGRAGSDRLLYPSNYRSVRRARSLLQLLQLLAHRETASAFLVSIGTRLGWCTFNSENGYYHATRYESAFLNLIFFLVLHGGDVHHLVMLHLGSQCLERTASIQPSESCRKKRVITDTVYDAQRLRVAFDKDLHNPDVPSVLHTLIRSVGNEYTELAASFPGKCCLTTTHHATVSNLNYTKVIKSKWQYTSAEASTLISSSSKAATNHNATFSQDHDIAQNAHVTGKISHTNPTCNIQAQPIKPPLISQRVSAKPLLRLSLGVSSYKPQTVIRFRTPVPHQPPHASPAIDQSAAYQPHN</sequence>
<dbReference type="Proteomes" id="UP000265663">
    <property type="component" value="Unassembled WGS sequence"/>
</dbReference>
<name>A0A3M7M0D3_9PLEO</name>
<evidence type="ECO:0000313" key="3">
    <source>
        <dbReference type="Proteomes" id="UP000265663"/>
    </source>
</evidence>
<accession>A0A3M7M0D3</accession>
<proteinExistence type="predicted"/>
<feature type="region of interest" description="Disordered" evidence="1">
    <location>
        <begin position="292"/>
        <end position="315"/>
    </location>
</feature>
<evidence type="ECO:0000313" key="2">
    <source>
        <dbReference type="EMBL" id="RMZ67902.1"/>
    </source>
</evidence>